<keyword evidence="10 13" id="KW-0443">Lipid metabolism</keyword>
<dbReference type="PROSITE" id="PS50255">
    <property type="entry name" value="CYTOCHROME_B5_2"/>
    <property type="match status" value="1"/>
</dbReference>
<organism evidence="16 17">
    <name type="scientific">Taphrina deformans (strain PYCC 5710 / ATCC 11124 / CBS 356.35 / IMI 108563 / JCM 9778 / NBRC 8474)</name>
    <name type="common">Peach leaf curl fungus</name>
    <name type="synonym">Lalaria deformans</name>
    <dbReference type="NCBI Taxonomy" id="1097556"/>
    <lineage>
        <taxon>Eukaryota</taxon>
        <taxon>Fungi</taxon>
        <taxon>Dikarya</taxon>
        <taxon>Ascomycota</taxon>
        <taxon>Taphrinomycotina</taxon>
        <taxon>Taphrinomycetes</taxon>
        <taxon>Taphrinales</taxon>
        <taxon>Taphrinaceae</taxon>
        <taxon>Taphrina</taxon>
    </lineage>
</organism>
<dbReference type="InterPro" id="IPR009160">
    <property type="entry name" value="Acyl-CoA_deSatase_haem/ster-bd"/>
</dbReference>
<dbReference type="InterPro" id="IPR005804">
    <property type="entry name" value="FA_desaturase_dom"/>
</dbReference>
<dbReference type="GO" id="GO:0005789">
    <property type="term" value="C:endoplasmic reticulum membrane"/>
    <property type="evidence" value="ECO:0007669"/>
    <property type="project" value="TreeGrafter"/>
</dbReference>
<evidence type="ECO:0000256" key="5">
    <source>
        <dbReference type="ARBA" id="ARBA00022723"/>
    </source>
</evidence>
<feature type="transmembrane region" description="Helical" evidence="14">
    <location>
        <begin position="87"/>
        <end position="109"/>
    </location>
</feature>
<dbReference type="GO" id="GO:0006636">
    <property type="term" value="P:unsaturated fatty acid biosynthetic process"/>
    <property type="evidence" value="ECO:0007669"/>
    <property type="project" value="UniProtKB-UniRule"/>
</dbReference>
<keyword evidence="13" id="KW-0349">Heme</keyword>
<dbReference type="Proteomes" id="UP000013776">
    <property type="component" value="Unassembled WGS sequence"/>
</dbReference>
<keyword evidence="4 14" id="KW-0812">Transmembrane</keyword>
<comment type="function">
    <text evidence="13">Stearoyl-CoA desaturase that utilizes O(2) and electrons from reduced cytochrome b5 to introduce the first double bond into saturated fatty acyl-CoA substrates.</text>
</comment>
<evidence type="ECO:0000256" key="1">
    <source>
        <dbReference type="ARBA" id="ARBA00004141"/>
    </source>
</evidence>
<dbReference type="Pfam" id="PF00173">
    <property type="entry name" value="Cyt-b5"/>
    <property type="match status" value="1"/>
</dbReference>
<evidence type="ECO:0000256" key="10">
    <source>
        <dbReference type="ARBA" id="ARBA00023098"/>
    </source>
</evidence>
<dbReference type="PANTHER" id="PTHR11351">
    <property type="entry name" value="ACYL-COA DESATURASE"/>
    <property type="match status" value="1"/>
</dbReference>
<comment type="cofactor">
    <cofactor evidence="13">
        <name>Fe(2+)</name>
        <dbReference type="ChEBI" id="CHEBI:29033"/>
    </cofactor>
    <text evidence="13">Expected to bind 2 Fe(2+) ions per subunit.</text>
</comment>
<keyword evidence="11 14" id="KW-0472">Membrane</keyword>
<evidence type="ECO:0000313" key="17">
    <source>
        <dbReference type="Proteomes" id="UP000013776"/>
    </source>
</evidence>
<dbReference type="GO" id="GO:0004768">
    <property type="term" value="F:stearoyl-CoA 9-desaturase activity"/>
    <property type="evidence" value="ECO:0007669"/>
    <property type="project" value="UniProtKB-UniRule"/>
</dbReference>
<dbReference type="InterPro" id="IPR001199">
    <property type="entry name" value="Cyt_B5-like_heme/steroid-bd"/>
</dbReference>
<feature type="transmembrane region" description="Helical" evidence="14">
    <location>
        <begin position="172"/>
        <end position="191"/>
    </location>
</feature>
<comment type="subcellular location">
    <subcellularLocation>
        <location evidence="1">Membrane</location>
        <topology evidence="1">Multi-pass membrane protein</topology>
    </subcellularLocation>
</comment>
<protein>
    <recommendedName>
        <fullName evidence="13">Acyl-CoA desaturase</fullName>
        <ecNumber evidence="13">1.14.19.1</ecNumber>
    </recommendedName>
</protein>
<dbReference type="EMBL" id="CAHR02000116">
    <property type="protein sequence ID" value="CCG82983.1"/>
    <property type="molecule type" value="Genomic_DNA"/>
</dbReference>
<dbReference type="InterPro" id="IPR036400">
    <property type="entry name" value="Cyt_B5-like_heme/steroid_sf"/>
</dbReference>
<evidence type="ECO:0000256" key="13">
    <source>
        <dbReference type="PIRNR" id="PIRNR000345"/>
    </source>
</evidence>
<keyword evidence="3 13" id="KW-0444">Lipid biosynthesis</keyword>
<keyword evidence="12 13" id="KW-0275">Fatty acid biosynthesis</keyword>
<dbReference type="EC" id="1.14.19.1" evidence="13"/>
<dbReference type="SMART" id="SM01117">
    <property type="entry name" value="Cyt-b5"/>
    <property type="match status" value="1"/>
</dbReference>
<accession>R4XAY3</accession>
<dbReference type="PRINTS" id="PR00075">
    <property type="entry name" value="FACDDSATRASE"/>
</dbReference>
<evidence type="ECO:0000256" key="3">
    <source>
        <dbReference type="ARBA" id="ARBA00022516"/>
    </source>
</evidence>
<keyword evidence="9 13" id="KW-0408">Iron</keyword>
<evidence type="ECO:0000256" key="11">
    <source>
        <dbReference type="ARBA" id="ARBA00023136"/>
    </source>
</evidence>
<keyword evidence="13" id="KW-0813">Transport</keyword>
<keyword evidence="7 14" id="KW-1133">Transmembrane helix</keyword>
<keyword evidence="6 13" id="KW-0276">Fatty acid metabolism</keyword>
<proteinExistence type="inferred from homology"/>
<dbReference type="STRING" id="1097556.R4XAY3"/>
<comment type="catalytic activity">
    <reaction evidence="13">
        <text>octadecanoyl-CoA + 2 Fe(II)-[cytochrome b5] + O2 + 2 H(+) = (9Z)-octadecenoyl-CoA + 2 Fe(III)-[cytochrome b5] + 2 H2O</text>
        <dbReference type="Rhea" id="RHEA:19721"/>
        <dbReference type="Rhea" id="RHEA-COMP:10438"/>
        <dbReference type="Rhea" id="RHEA-COMP:10439"/>
        <dbReference type="ChEBI" id="CHEBI:15377"/>
        <dbReference type="ChEBI" id="CHEBI:15378"/>
        <dbReference type="ChEBI" id="CHEBI:15379"/>
        <dbReference type="ChEBI" id="CHEBI:29033"/>
        <dbReference type="ChEBI" id="CHEBI:29034"/>
        <dbReference type="ChEBI" id="CHEBI:57387"/>
        <dbReference type="ChEBI" id="CHEBI:57394"/>
        <dbReference type="EC" id="1.14.19.1"/>
    </reaction>
</comment>
<gene>
    <name evidence="16" type="ORF">TAPDE_003121</name>
</gene>
<dbReference type="PROSITE" id="PS00476">
    <property type="entry name" value="FATTY_ACID_DESATUR_1"/>
    <property type="match status" value="1"/>
</dbReference>
<name>R4XAY3_TAPDE</name>
<evidence type="ECO:0000256" key="7">
    <source>
        <dbReference type="ARBA" id="ARBA00022989"/>
    </source>
</evidence>
<keyword evidence="8 13" id="KW-0560">Oxidoreductase</keyword>
<reference evidence="16 17" key="1">
    <citation type="journal article" date="2013" name="MBio">
        <title>Genome sequencing of the plant pathogen Taphrina deformans, the causal agent of peach leaf curl.</title>
        <authorList>
            <person name="Cisse O.H."/>
            <person name="Almeida J.M.G.C.F."/>
            <person name="Fonseca A."/>
            <person name="Kumar A.A."/>
            <person name="Salojaervi J."/>
            <person name="Overmyer K."/>
            <person name="Hauser P.M."/>
            <person name="Pagni M."/>
        </authorList>
    </citation>
    <scope>NUCLEOTIDE SEQUENCE [LARGE SCALE GENOMIC DNA]</scope>
    <source>
        <strain evidence="17">PYCC 5710 / ATCC 11124 / CBS 356.35 / IMI 108563 / JCM 9778 / NBRC 8474</strain>
    </source>
</reference>
<evidence type="ECO:0000256" key="12">
    <source>
        <dbReference type="ARBA" id="ARBA00023160"/>
    </source>
</evidence>
<dbReference type="AlphaFoldDB" id="R4XAY3"/>
<dbReference type="eggNOG" id="KOG0537">
    <property type="taxonomic scope" value="Eukaryota"/>
</dbReference>
<evidence type="ECO:0000256" key="6">
    <source>
        <dbReference type="ARBA" id="ARBA00022832"/>
    </source>
</evidence>
<dbReference type="InterPro" id="IPR015876">
    <property type="entry name" value="Acyl-CoA_DS"/>
</dbReference>
<dbReference type="SUPFAM" id="SSF55856">
    <property type="entry name" value="Cytochrome b5-like heme/steroid binding domain"/>
    <property type="match status" value="1"/>
</dbReference>
<dbReference type="InterPro" id="IPR001522">
    <property type="entry name" value="FADS-1_CS"/>
</dbReference>
<dbReference type="PRINTS" id="PR00363">
    <property type="entry name" value="CYTOCHROMEB5"/>
</dbReference>
<comment type="similarity">
    <text evidence="2 13">Belongs to the fatty acid desaturase type 1 family.</text>
</comment>
<evidence type="ECO:0000313" key="16">
    <source>
        <dbReference type="EMBL" id="CCG82983.1"/>
    </source>
</evidence>
<feature type="domain" description="Cytochrome b5 heme-binding" evidence="15">
    <location>
        <begin position="331"/>
        <end position="399"/>
    </location>
</feature>
<sequence>MLSSQVNSAEKEEELTQFSWVNSNYSINWKHVPVILGVPVLGAIGACFTTLHRKTLIWAVIYYFLTGLGITAGHHRLWCHRTYVASWPLRAFLLCCATASIQGSVIWWVEGHRAHHRYTDTNKDPYSVHRGLFWSHIGWLLVIEHDHPKGKVDISDLTSDPMLVWQDKAFDWFSPICALLFPMLVAGLGWGDWIGGLLYAGVLRLVFVHHATFSVNSLAHYLGDQPYDNKSARDSMVTAFATLGEGYHNFHHAFPSDYRNAIKWYQYDPTKWTIAIYRLLGLATGLNTFGDNEIQKGMIQTTQQRVDAWNAQISWGKPLADLPVIDMDDYRESAKQKPLVLISGIIYDVTDWLAKHPGGKSILKAAVGKDATAMFNGGIYNHSRIARNLLDDMRVGIVRGGMEVEIYAQKYREVVVSTKGEKLGTLVSETEIDLLSSSDEECGDNSMSFEMELPNAANHMKHRAVNMDEPIIS</sequence>
<evidence type="ECO:0000256" key="8">
    <source>
        <dbReference type="ARBA" id="ARBA00023002"/>
    </source>
</evidence>
<dbReference type="Gene3D" id="3.10.120.10">
    <property type="entry name" value="Cytochrome b5-like heme/steroid binding domain"/>
    <property type="match status" value="1"/>
</dbReference>
<feature type="transmembrane region" description="Helical" evidence="14">
    <location>
        <begin position="31"/>
        <end position="49"/>
    </location>
</feature>
<comment type="caution">
    <text evidence="16">The sequence shown here is derived from an EMBL/GenBank/DDBJ whole genome shotgun (WGS) entry which is preliminary data.</text>
</comment>
<evidence type="ECO:0000256" key="9">
    <source>
        <dbReference type="ARBA" id="ARBA00023004"/>
    </source>
</evidence>
<evidence type="ECO:0000256" key="4">
    <source>
        <dbReference type="ARBA" id="ARBA00022692"/>
    </source>
</evidence>
<dbReference type="Pfam" id="PF00487">
    <property type="entry name" value="FA_desaturase"/>
    <property type="match status" value="1"/>
</dbReference>
<keyword evidence="13" id="KW-0249">Electron transport</keyword>
<dbReference type="eggNOG" id="KOG1600">
    <property type="taxonomic scope" value="Eukaryota"/>
</dbReference>
<dbReference type="VEuPathDB" id="FungiDB:TAPDE_003121"/>
<evidence type="ECO:0000256" key="14">
    <source>
        <dbReference type="SAM" id="Phobius"/>
    </source>
</evidence>
<dbReference type="PIRSF" id="PIRSF000345">
    <property type="entry name" value="OLE1"/>
    <property type="match status" value="1"/>
</dbReference>
<keyword evidence="5 13" id="KW-0479">Metal-binding</keyword>
<keyword evidence="17" id="KW-1185">Reference proteome</keyword>
<dbReference type="OrthoDB" id="10260134at2759"/>
<evidence type="ECO:0000256" key="2">
    <source>
        <dbReference type="ARBA" id="ARBA00009295"/>
    </source>
</evidence>
<dbReference type="GO" id="GO:0005506">
    <property type="term" value="F:iron ion binding"/>
    <property type="evidence" value="ECO:0007669"/>
    <property type="project" value="TreeGrafter"/>
</dbReference>
<feature type="transmembrane region" description="Helical" evidence="14">
    <location>
        <begin position="56"/>
        <end position="75"/>
    </location>
</feature>
<dbReference type="PANTHER" id="PTHR11351:SF31">
    <property type="entry name" value="DESATURASE 1, ISOFORM A-RELATED"/>
    <property type="match status" value="1"/>
</dbReference>
<dbReference type="CDD" id="cd03505">
    <property type="entry name" value="Delta9-FADS-like"/>
    <property type="match status" value="1"/>
</dbReference>
<evidence type="ECO:0000259" key="15">
    <source>
        <dbReference type="PROSITE" id="PS50255"/>
    </source>
</evidence>